<proteinExistence type="predicted"/>
<dbReference type="InterPro" id="IPR052020">
    <property type="entry name" value="Cyclic_di-GMP/3'3'-cGAMP_PDE"/>
</dbReference>
<name>A0A3N1Y6K9_9GAMM</name>
<evidence type="ECO:0000256" key="1">
    <source>
        <dbReference type="SAM" id="MobiDB-lite"/>
    </source>
</evidence>
<feature type="region of interest" description="Disordered" evidence="1">
    <location>
        <begin position="220"/>
        <end position="241"/>
    </location>
</feature>
<dbReference type="CDD" id="cd00077">
    <property type="entry name" value="HDc"/>
    <property type="match status" value="1"/>
</dbReference>
<dbReference type="Proteomes" id="UP000276634">
    <property type="component" value="Unassembled WGS sequence"/>
</dbReference>
<accession>A0A3N1Y6K9</accession>
<dbReference type="PROSITE" id="PS51832">
    <property type="entry name" value="HD_GYP"/>
    <property type="match status" value="1"/>
</dbReference>
<feature type="domain" description="HD-GYP" evidence="2">
    <location>
        <begin position="23"/>
        <end position="218"/>
    </location>
</feature>
<dbReference type="SUPFAM" id="SSF109604">
    <property type="entry name" value="HD-domain/PDEase-like"/>
    <property type="match status" value="1"/>
</dbReference>
<sequence length="241" mass="25969">MGRHGACPCGADACTLRRAVIPVEEALALFAERLADTLDLREHGTGLHSRRVACHTLVLARHVLDDPDALRQVYFGALLHDVGKIGIPDRVLCKPGPLDEEEWGLMRRHPELGWGLLAGIQGMEAAAELVLCHHERWDGAGYPRGLRGAGIPLGARLFAVIDALDAMVSRRAYGQPRDFEAACGEIAREAGRAFDPEAVALFTKERETLAGMVEAACAARPPEAPQPWGGGRSPPRVKGRG</sequence>
<reference evidence="3 4" key="1">
    <citation type="submission" date="2018-11" db="EMBL/GenBank/DDBJ databases">
        <title>Genomic Encyclopedia of Type Strains, Phase IV (KMG-IV): sequencing the most valuable type-strain genomes for metagenomic binning, comparative biology and taxonomic classification.</title>
        <authorList>
            <person name="Goeker M."/>
        </authorList>
    </citation>
    <scope>NUCLEOTIDE SEQUENCE [LARGE SCALE GENOMIC DNA]</scope>
    <source>
        <strain evidence="3 4">DSM 100275</strain>
    </source>
</reference>
<evidence type="ECO:0000313" key="3">
    <source>
        <dbReference type="EMBL" id="ROR34390.1"/>
    </source>
</evidence>
<dbReference type="InterPro" id="IPR037522">
    <property type="entry name" value="HD_GYP_dom"/>
</dbReference>
<dbReference type="EMBL" id="RJVI01000001">
    <property type="protein sequence ID" value="ROR34390.1"/>
    <property type="molecule type" value="Genomic_DNA"/>
</dbReference>
<dbReference type="InterPro" id="IPR003607">
    <property type="entry name" value="HD/PDEase_dom"/>
</dbReference>
<gene>
    <name evidence="3" type="ORF">EDC57_0286</name>
</gene>
<dbReference type="Gene3D" id="1.10.3210.10">
    <property type="entry name" value="Hypothetical protein af1432"/>
    <property type="match status" value="1"/>
</dbReference>
<dbReference type="AlphaFoldDB" id="A0A3N1Y6K9"/>
<evidence type="ECO:0000313" key="4">
    <source>
        <dbReference type="Proteomes" id="UP000276634"/>
    </source>
</evidence>
<evidence type="ECO:0000259" key="2">
    <source>
        <dbReference type="PROSITE" id="PS51832"/>
    </source>
</evidence>
<dbReference type="Pfam" id="PF13487">
    <property type="entry name" value="HD_5"/>
    <property type="match status" value="1"/>
</dbReference>
<protein>
    <submittedName>
        <fullName evidence="3">HD domain-containing protein</fullName>
    </submittedName>
</protein>
<dbReference type="GO" id="GO:0008081">
    <property type="term" value="F:phosphoric diester hydrolase activity"/>
    <property type="evidence" value="ECO:0007669"/>
    <property type="project" value="UniProtKB-ARBA"/>
</dbReference>
<organism evidence="3 4">
    <name type="scientific">Inmirania thermothiophila</name>
    <dbReference type="NCBI Taxonomy" id="1750597"/>
    <lineage>
        <taxon>Bacteria</taxon>
        <taxon>Pseudomonadati</taxon>
        <taxon>Pseudomonadota</taxon>
        <taxon>Gammaproteobacteria</taxon>
        <taxon>Chromatiales</taxon>
        <taxon>Ectothiorhodospiraceae</taxon>
        <taxon>Inmirania</taxon>
    </lineage>
</organism>
<dbReference type="PANTHER" id="PTHR45228:SF1">
    <property type="entry name" value="CYCLIC DI-GMP PHOSPHODIESTERASE TM_0186"/>
    <property type="match status" value="1"/>
</dbReference>
<dbReference type="PANTHER" id="PTHR45228">
    <property type="entry name" value="CYCLIC DI-GMP PHOSPHODIESTERASE TM_0186-RELATED"/>
    <property type="match status" value="1"/>
</dbReference>
<comment type="caution">
    <text evidence="3">The sequence shown here is derived from an EMBL/GenBank/DDBJ whole genome shotgun (WGS) entry which is preliminary data.</text>
</comment>
<dbReference type="SMART" id="SM00471">
    <property type="entry name" value="HDc"/>
    <property type="match status" value="1"/>
</dbReference>
<keyword evidence="4" id="KW-1185">Reference proteome</keyword>
<dbReference type="RefSeq" id="WP_211331849.1">
    <property type="nucleotide sequence ID" value="NZ_RJVI01000001.1"/>
</dbReference>